<evidence type="ECO:0000313" key="3">
    <source>
        <dbReference type="Proteomes" id="UP000886520"/>
    </source>
</evidence>
<dbReference type="Gene3D" id="1.10.60.30">
    <property type="entry name" value="PSPTO4464-like domains"/>
    <property type="match status" value="1"/>
</dbReference>
<dbReference type="SUPFAM" id="SSF158710">
    <property type="entry name" value="PSPTO4464-like"/>
    <property type="match status" value="1"/>
</dbReference>
<comment type="caution">
    <text evidence="2">The sequence shown here is derived from an EMBL/GenBank/DDBJ whole genome shotgun (WGS) entry which is preliminary data.</text>
</comment>
<name>A0A9D4UGB6_ADICA</name>
<dbReference type="Proteomes" id="UP000886520">
    <property type="component" value="Chromosome 17"/>
</dbReference>
<reference evidence="2" key="1">
    <citation type="submission" date="2021-01" db="EMBL/GenBank/DDBJ databases">
        <title>Adiantum capillus-veneris genome.</title>
        <authorList>
            <person name="Fang Y."/>
            <person name="Liao Q."/>
        </authorList>
    </citation>
    <scope>NUCLEOTIDE SEQUENCE</scope>
    <source>
        <strain evidence="2">H3</strain>
        <tissue evidence="2">Leaf</tissue>
    </source>
</reference>
<proteinExistence type="predicted"/>
<dbReference type="PANTHER" id="PTHR36898:SF1">
    <property type="entry name" value="OS04G0250700 PROTEIN"/>
    <property type="match status" value="1"/>
</dbReference>
<feature type="compositionally biased region" description="Acidic residues" evidence="1">
    <location>
        <begin position="174"/>
        <end position="202"/>
    </location>
</feature>
<dbReference type="OrthoDB" id="1932188at2759"/>
<evidence type="ECO:0000256" key="1">
    <source>
        <dbReference type="SAM" id="MobiDB-lite"/>
    </source>
</evidence>
<dbReference type="Pfam" id="PF04751">
    <property type="entry name" value="DarP"/>
    <property type="match status" value="1"/>
</dbReference>
<feature type="compositionally biased region" description="Basic and acidic residues" evidence="1">
    <location>
        <begin position="161"/>
        <end position="173"/>
    </location>
</feature>
<gene>
    <name evidence="2" type="ORF">GOP47_0017397</name>
</gene>
<dbReference type="PANTHER" id="PTHR36898">
    <property type="entry name" value="OSJNBB0026I12.6 PROTEIN"/>
    <property type="match status" value="1"/>
</dbReference>
<sequence>MLRLWLPQRHLLFHRQPSSSWRSPVATPSIFLHQLYTCSFCLDRCSRITASSSESSISTLQKKSKGQKKREALRSVDWAVEFANFSDSQLRRAIRWGNLQGEVYDAVRIVKKIGRYGKNARSRQLKLIGGMLREVDPELMEAIIKAIKDGDVEGVFNKPGALKDEDEREKTEDNSDDYDNDSDNDDYEDDLDEEEDEDDESESSLSEGELDQMEHDKDIVDRWLQGLLSGDPDVIAEVYSIRSASFNRQELRRLVRDILKSENRTYKGSAEDDVLQRPASATEVLDPRAKLRAYLKILVVKKSR</sequence>
<dbReference type="AlphaFoldDB" id="A0A9D4UGB6"/>
<accession>A0A9D4UGB6</accession>
<organism evidence="2 3">
    <name type="scientific">Adiantum capillus-veneris</name>
    <name type="common">Maidenhair fern</name>
    <dbReference type="NCBI Taxonomy" id="13818"/>
    <lineage>
        <taxon>Eukaryota</taxon>
        <taxon>Viridiplantae</taxon>
        <taxon>Streptophyta</taxon>
        <taxon>Embryophyta</taxon>
        <taxon>Tracheophyta</taxon>
        <taxon>Polypodiopsida</taxon>
        <taxon>Polypodiidae</taxon>
        <taxon>Polypodiales</taxon>
        <taxon>Pteridineae</taxon>
        <taxon>Pteridaceae</taxon>
        <taxon>Vittarioideae</taxon>
        <taxon>Adiantum</taxon>
    </lineage>
</organism>
<evidence type="ECO:0000313" key="2">
    <source>
        <dbReference type="EMBL" id="KAI5066869.1"/>
    </source>
</evidence>
<dbReference type="InterPro" id="IPR006839">
    <property type="entry name" value="DarP"/>
</dbReference>
<keyword evidence="3" id="KW-1185">Reference proteome</keyword>
<dbReference type="EMBL" id="JABFUD020000017">
    <property type="protein sequence ID" value="KAI5066869.1"/>
    <property type="molecule type" value="Genomic_DNA"/>
</dbReference>
<protein>
    <submittedName>
        <fullName evidence="2">Uncharacterized protein</fullName>
    </submittedName>
</protein>
<dbReference type="InterPro" id="IPR023153">
    <property type="entry name" value="DarP_sf"/>
</dbReference>
<feature type="region of interest" description="Disordered" evidence="1">
    <location>
        <begin position="155"/>
        <end position="212"/>
    </location>
</feature>